<organism evidence="1 2">
    <name type="scientific">Duncaniella dubosii</name>
    <dbReference type="NCBI Taxonomy" id="2518971"/>
    <lineage>
        <taxon>Bacteria</taxon>
        <taxon>Pseudomonadati</taxon>
        <taxon>Bacteroidota</taxon>
        <taxon>Bacteroidia</taxon>
        <taxon>Bacteroidales</taxon>
        <taxon>Muribaculaceae</taxon>
        <taxon>Duncaniella</taxon>
    </lineage>
</organism>
<evidence type="ECO:0000313" key="2">
    <source>
        <dbReference type="Proteomes" id="UP000297149"/>
    </source>
</evidence>
<proteinExistence type="predicted"/>
<dbReference type="CDD" id="cd11579">
    <property type="entry name" value="Glyco_tran_WbsX"/>
    <property type="match status" value="1"/>
</dbReference>
<protein>
    <submittedName>
        <fullName evidence="1">Glycosyl transferase</fullName>
    </submittedName>
</protein>
<dbReference type="GO" id="GO:0016740">
    <property type="term" value="F:transferase activity"/>
    <property type="evidence" value="ECO:0007669"/>
    <property type="project" value="UniProtKB-KW"/>
</dbReference>
<dbReference type="PANTHER" id="PTHR41244">
    <property type="entry name" value="RHAMNAN SYNTHESIS F"/>
    <property type="match status" value="1"/>
</dbReference>
<gene>
    <name evidence="1" type="ORF">E7747_01150</name>
</gene>
<dbReference type="Proteomes" id="UP000297149">
    <property type="component" value="Chromosome"/>
</dbReference>
<dbReference type="AlphaFoldDB" id="A0A4P7VZW9"/>
<evidence type="ECO:0000313" key="1">
    <source>
        <dbReference type="EMBL" id="QCD41027.1"/>
    </source>
</evidence>
<reference evidence="2" key="1">
    <citation type="submission" date="2019-02" db="EMBL/GenBank/DDBJ databases">
        <title>Isolation and identification of novel species under the genus Muribaculum.</title>
        <authorList>
            <person name="Miyake S."/>
            <person name="Ding Y."/>
            <person name="Low A."/>
            <person name="Soh M."/>
            <person name="Seedorf H."/>
        </authorList>
    </citation>
    <scope>NUCLEOTIDE SEQUENCE [LARGE SCALE GENOMIC DNA]</scope>
    <source>
        <strain evidence="2">H5</strain>
    </source>
</reference>
<dbReference type="Pfam" id="PF14307">
    <property type="entry name" value="Glyco_tran_WbsX"/>
    <property type="match status" value="1"/>
</dbReference>
<dbReference type="InterPro" id="IPR032719">
    <property type="entry name" value="WbsX"/>
</dbReference>
<accession>A0A4P7VZW9</accession>
<name>A0A4P7VZW9_9BACT</name>
<dbReference type="KEGG" id="ddb:E7747_01150"/>
<dbReference type="Gene3D" id="3.20.20.80">
    <property type="entry name" value="Glycosidases"/>
    <property type="match status" value="1"/>
</dbReference>
<keyword evidence="2" id="KW-1185">Reference proteome</keyword>
<dbReference type="RefSeq" id="WP_136413548.1">
    <property type="nucleotide sequence ID" value="NZ_CAXHQF010000040.1"/>
</dbReference>
<keyword evidence="1" id="KW-0808">Transferase</keyword>
<dbReference type="PANTHER" id="PTHR41244:SF1">
    <property type="entry name" value="GLYCOSYLTRANSFERASE"/>
    <property type="match status" value="1"/>
</dbReference>
<sequence length="378" mass="44785">MKIIPLYLPQFHTIPENDEWWGKGFTEWVNVKSAQPLFPGHNQPRVPLNNNYYDLSELDTLKWQCQIAREHGIYGFAMYHYWFNGHKLLEKPMEMLLAHPEIDINYMISWANHDWNDGWKATAGNVRTLIAHDFDDEDDWVNHFNYMLPFFNDSRYIKEDGMPLLIIYVPQLIGKLTKMLDTWTKMAKEAGFPGIKYIYQSVTACIDKSWDRSRFTYGIQFHPGYVQYMTGKSWKRWWFKSVVKYSRRVKGMFGIKRGLSIHHPKTVKTVDYDSDWKKILALKPDNSTMLPSAIVDWDNTPRKKSSGWCYTGQTPKKFKKYLKELVIKARKEYNTDKIFVFAWNEWAEGGYLEPDKKNGYSNLEAIKETLQETGEWNF</sequence>
<dbReference type="EMBL" id="CP039396">
    <property type="protein sequence ID" value="QCD41027.1"/>
    <property type="molecule type" value="Genomic_DNA"/>
</dbReference>